<dbReference type="PANTHER" id="PTHR11743">
    <property type="entry name" value="VOLTAGE-DEPENDENT ANION-SELECTIVE CHANNEL"/>
    <property type="match status" value="1"/>
</dbReference>
<comment type="subcellular location">
    <subcellularLocation>
        <location evidence="1">Membrane</location>
    </subcellularLocation>
</comment>
<protein>
    <submittedName>
        <fullName evidence="9">Uncharacterized protein</fullName>
    </submittedName>
</protein>
<dbReference type="GO" id="GO:0015288">
    <property type="term" value="F:porin activity"/>
    <property type="evidence" value="ECO:0007669"/>
    <property type="project" value="UniProtKB-KW"/>
</dbReference>
<dbReference type="Gene3D" id="2.40.160.10">
    <property type="entry name" value="Porin"/>
    <property type="match status" value="1"/>
</dbReference>
<evidence type="ECO:0000256" key="8">
    <source>
        <dbReference type="ARBA" id="ARBA00023136"/>
    </source>
</evidence>
<accession>A0AAV0N541</accession>
<comment type="similarity">
    <text evidence="2">Belongs to the eukaryotic mitochondrial porin (TC 1.B.8.1) family.</text>
</comment>
<evidence type="ECO:0000256" key="3">
    <source>
        <dbReference type="ARBA" id="ARBA00022448"/>
    </source>
</evidence>
<dbReference type="PANTHER" id="PTHR11743:SF60">
    <property type="entry name" value="MITOCHONDRIAL OUTER MEMBRANE PROTEIN PORIN 1"/>
    <property type="match status" value="1"/>
</dbReference>
<dbReference type="InterPro" id="IPR001925">
    <property type="entry name" value="Porin_Euk"/>
</dbReference>
<keyword evidence="7" id="KW-0626">Porin</keyword>
<gene>
    <name evidence="9" type="ORF">LITE_LOCUS31642</name>
</gene>
<dbReference type="FunFam" id="2.40.160.10:FF:000003">
    <property type="entry name" value="Outer mitochondrial membrane protein porin"/>
    <property type="match status" value="1"/>
</dbReference>
<evidence type="ECO:0000313" key="9">
    <source>
        <dbReference type="EMBL" id="CAI0453585.1"/>
    </source>
</evidence>
<evidence type="ECO:0000256" key="1">
    <source>
        <dbReference type="ARBA" id="ARBA00004370"/>
    </source>
</evidence>
<evidence type="ECO:0000256" key="5">
    <source>
        <dbReference type="ARBA" id="ARBA00022692"/>
    </source>
</evidence>
<keyword evidence="4" id="KW-1134">Transmembrane beta strand</keyword>
<keyword evidence="6" id="KW-0406">Ion transport</keyword>
<dbReference type="GO" id="GO:0046930">
    <property type="term" value="C:pore complex"/>
    <property type="evidence" value="ECO:0007669"/>
    <property type="project" value="UniProtKB-KW"/>
</dbReference>
<evidence type="ECO:0000256" key="7">
    <source>
        <dbReference type="ARBA" id="ARBA00023114"/>
    </source>
</evidence>
<dbReference type="Proteomes" id="UP001154282">
    <property type="component" value="Unassembled WGS sequence"/>
</dbReference>
<comment type="caution">
    <text evidence="9">The sequence shown here is derived from an EMBL/GenBank/DDBJ whole genome shotgun (WGS) entry which is preliminary data.</text>
</comment>
<sequence>MVKGPGLYSEIGKKTRDLLYKDHHGDQKFSFATVSPTGVTVTCSGTKKGELFLADVNTQLKNKNVTTDIKVDTGSNLHTTITVDEPAPGLKAIFSFKVPDPRSGKMELQYKHEYAAVTSSIGLTANPTVNFSGVVGSDALGLGADVSFDTKSGNVTKCNAALTYVNADLVGALSLNDKGDSLIASYYHYVNNFTAIGAEVGHSFSSNQNSITIGTQHAWDPLTSVKLRLNNSGRANALIQHEWRPKSFFTVTGEVDSKNIEKSAKVGLSLALKP</sequence>
<keyword evidence="8" id="KW-0472">Membrane</keyword>
<dbReference type="Pfam" id="PF01459">
    <property type="entry name" value="Porin_3"/>
    <property type="match status" value="1"/>
</dbReference>
<dbReference type="InterPro" id="IPR027246">
    <property type="entry name" value="Porin_Euk/Tom40"/>
</dbReference>
<keyword evidence="3" id="KW-0813">Transport</keyword>
<keyword evidence="10" id="KW-1185">Reference proteome</keyword>
<evidence type="ECO:0000256" key="4">
    <source>
        <dbReference type="ARBA" id="ARBA00022452"/>
    </source>
</evidence>
<proteinExistence type="inferred from homology"/>
<dbReference type="AlphaFoldDB" id="A0AAV0N541"/>
<evidence type="ECO:0000313" key="10">
    <source>
        <dbReference type="Proteomes" id="UP001154282"/>
    </source>
</evidence>
<dbReference type="InterPro" id="IPR023614">
    <property type="entry name" value="Porin_dom_sf"/>
</dbReference>
<evidence type="ECO:0000256" key="2">
    <source>
        <dbReference type="ARBA" id="ARBA00009624"/>
    </source>
</evidence>
<organism evidence="9 10">
    <name type="scientific">Linum tenue</name>
    <dbReference type="NCBI Taxonomy" id="586396"/>
    <lineage>
        <taxon>Eukaryota</taxon>
        <taxon>Viridiplantae</taxon>
        <taxon>Streptophyta</taxon>
        <taxon>Embryophyta</taxon>
        <taxon>Tracheophyta</taxon>
        <taxon>Spermatophyta</taxon>
        <taxon>Magnoliopsida</taxon>
        <taxon>eudicotyledons</taxon>
        <taxon>Gunneridae</taxon>
        <taxon>Pentapetalae</taxon>
        <taxon>rosids</taxon>
        <taxon>fabids</taxon>
        <taxon>Malpighiales</taxon>
        <taxon>Linaceae</taxon>
        <taxon>Linum</taxon>
    </lineage>
</organism>
<name>A0AAV0N541_9ROSI</name>
<dbReference type="EMBL" id="CAMGYJ010000008">
    <property type="protein sequence ID" value="CAI0453585.1"/>
    <property type="molecule type" value="Genomic_DNA"/>
</dbReference>
<evidence type="ECO:0000256" key="6">
    <source>
        <dbReference type="ARBA" id="ARBA00023065"/>
    </source>
</evidence>
<dbReference type="GO" id="GO:0005741">
    <property type="term" value="C:mitochondrial outer membrane"/>
    <property type="evidence" value="ECO:0007669"/>
    <property type="project" value="InterPro"/>
</dbReference>
<keyword evidence="5" id="KW-0812">Transmembrane</keyword>
<dbReference type="GO" id="GO:0008308">
    <property type="term" value="F:voltage-gated monoatomic anion channel activity"/>
    <property type="evidence" value="ECO:0007669"/>
    <property type="project" value="InterPro"/>
</dbReference>
<dbReference type="CDD" id="cd07306">
    <property type="entry name" value="Porin3_VDAC"/>
    <property type="match status" value="1"/>
</dbReference>
<reference evidence="9" key="1">
    <citation type="submission" date="2022-08" db="EMBL/GenBank/DDBJ databases">
        <authorList>
            <person name="Gutierrez-Valencia J."/>
        </authorList>
    </citation>
    <scope>NUCLEOTIDE SEQUENCE</scope>
</reference>